<evidence type="ECO:0000256" key="1">
    <source>
        <dbReference type="SAM" id="MobiDB-lite"/>
    </source>
</evidence>
<reference evidence="2 3" key="1">
    <citation type="submission" date="2019-08" db="EMBL/GenBank/DDBJ databases">
        <title>In-depth cultivation of the pig gut microbiome towards novel bacterial diversity and tailored functional studies.</title>
        <authorList>
            <person name="Wylensek D."/>
            <person name="Hitch T.C.A."/>
            <person name="Clavel T."/>
        </authorList>
    </citation>
    <scope>NUCLEOTIDE SEQUENCE [LARGE SCALE GENOMIC DNA]</scope>
    <source>
        <strain evidence="2 3">BSM-380-WT-5A</strain>
    </source>
</reference>
<dbReference type="Proteomes" id="UP000440513">
    <property type="component" value="Unassembled WGS sequence"/>
</dbReference>
<comment type="caution">
    <text evidence="2">The sequence shown here is derived from an EMBL/GenBank/DDBJ whole genome shotgun (WGS) entry which is preliminary data.</text>
</comment>
<accession>A0A7X2P331</accession>
<keyword evidence="3" id="KW-1185">Reference proteome</keyword>
<dbReference type="EMBL" id="VUMS01000011">
    <property type="protein sequence ID" value="MST66506.1"/>
    <property type="molecule type" value="Genomic_DNA"/>
</dbReference>
<proteinExistence type="predicted"/>
<dbReference type="AlphaFoldDB" id="A0A7X2P331"/>
<evidence type="ECO:0000313" key="3">
    <source>
        <dbReference type="Proteomes" id="UP000440513"/>
    </source>
</evidence>
<protein>
    <submittedName>
        <fullName evidence="2">Uncharacterized protein</fullName>
    </submittedName>
</protein>
<organism evidence="2 3">
    <name type="scientific">Oliverpabstia intestinalis</name>
    <dbReference type="NCBI Taxonomy" id="2606633"/>
    <lineage>
        <taxon>Bacteria</taxon>
        <taxon>Bacillati</taxon>
        <taxon>Bacillota</taxon>
        <taxon>Clostridia</taxon>
        <taxon>Lachnospirales</taxon>
        <taxon>Lachnospiraceae</taxon>
        <taxon>Oliverpabstia</taxon>
    </lineage>
</organism>
<sequence>MENTEIPVAEKVLTEEKQEQQVKEVAVRQENNGAEIRKPAHRKYRKYHNYRKYPQKNRKTQESSKVIRPILSAGE</sequence>
<gene>
    <name evidence="2" type="ORF">FYJ57_07110</name>
</gene>
<feature type="region of interest" description="Disordered" evidence="1">
    <location>
        <begin position="51"/>
        <end position="75"/>
    </location>
</feature>
<evidence type="ECO:0000313" key="2">
    <source>
        <dbReference type="EMBL" id="MST66506.1"/>
    </source>
</evidence>
<name>A0A7X2P331_9FIRM</name>